<dbReference type="PANTHER" id="PTHR34202:SF1">
    <property type="entry name" value="UPF0548 PROTEIN"/>
    <property type="match status" value="1"/>
</dbReference>
<protein>
    <recommendedName>
        <fullName evidence="1">DUF1990 domain-containing protein</fullName>
    </recommendedName>
</protein>
<dbReference type="InterPro" id="IPR018960">
    <property type="entry name" value="DUF1990"/>
</dbReference>
<dbReference type="Proteomes" id="UP001222027">
    <property type="component" value="Unassembled WGS sequence"/>
</dbReference>
<dbReference type="AlphaFoldDB" id="A0AAV8QGC4"/>
<dbReference type="Pfam" id="PF09348">
    <property type="entry name" value="DUF1990"/>
    <property type="match status" value="1"/>
</dbReference>
<keyword evidence="3" id="KW-1185">Reference proteome</keyword>
<evidence type="ECO:0000313" key="3">
    <source>
        <dbReference type="Proteomes" id="UP001222027"/>
    </source>
</evidence>
<feature type="domain" description="DUF1990" evidence="1">
    <location>
        <begin position="54"/>
        <end position="167"/>
    </location>
</feature>
<dbReference type="EMBL" id="JAQQAF010000008">
    <property type="protein sequence ID" value="KAJ8467949.1"/>
    <property type="molecule type" value="Genomic_DNA"/>
</dbReference>
<comment type="caution">
    <text evidence="2">The sequence shown here is derived from an EMBL/GenBank/DDBJ whole genome shotgun (WGS) entry which is preliminary data.</text>
</comment>
<dbReference type="PANTHER" id="PTHR34202">
    <property type="entry name" value="UPF0548 PROTEIN"/>
    <property type="match status" value="1"/>
</dbReference>
<sequence length="242" mass="26716">MVGGLFLSFGRPTRQQQKACIARSGGFNYDPKFHGASSPLRSSLGDEEEALSKSGFFVNRARVLLGAGPRTFDLAKSALVSWKHFGLGWTFVDPETPVEKGERFCVCVKEVIPWLMMPLQIAYVRDEISGRGPPKASFGFGSGTLQGHLLAGEERFSIERDENDEVCWLNRQKLLLRRKAVAASKEAKEEQRVMLLAAIAEGWLAVEVGEQKAVAAREQWRDLGAGESAIEEEKSSDDKEGL</sequence>
<accession>A0AAV8QGC4</accession>
<evidence type="ECO:0000259" key="1">
    <source>
        <dbReference type="Pfam" id="PF09348"/>
    </source>
</evidence>
<gene>
    <name evidence="2" type="ORF">OPV22_030501</name>
</gene>
<name>A0AAV8QGC4_ENSVE</name>
<proteinExistence type="predicted"/>
<organism evidence="2 3">
    <name type="scientific">Ensete ventricosum</name>
    <name type="common">Abyssinian banana</name>
    <name type="synonym">Musa ensete</name>
    <dbReference type="NCBI Taxonomy" id="4639"/>
    <lineage>
        <taxon>Eukaryota</taxon>
        <taxon>Viridiplantae</taxon>
        <taxon>Streptophyta</taxon>
        <taxon>Embryophyta</taxon>
        <taxon>Tracheophyta</taxon>
        <taxon>Spermatophyta</taxon>
        <taxon>Magnoliopsida</taxon>
        <taxon>Liliopsida</taxon>
        <taxon>Zingiberales</taxon>
        <taxon>Musaceae</taxon>
        <taxon>Ensete</taxon>
    </lineage>
</organism>
<evidence type="ECO:0000313" key="2">
    <source>
        <dbReference type="EMBL" id="KAJ8467949.1"/>
    </source>
</evidence>
<reference evidence="2 3" key="1">
    <citation type="submission" date="2022-12" db="EMBL/GenBank/DDBJ databases">
        <title>Chromosome-scale assembly of the Ensete ventricosum genome.</title>
        <authorList>
            <person name="Dussert Y."/>
            <person name="Stocks J."/>
            <person name="Wendawek A."/>
            <person name="Woldeyes F."/>
            <person name="Nichols R.A."/>
            <person name="Borrell J.S."/>
        </authorList>
    </citation>
    <scope>NUCLEOTIDE SEQUENCE [LARGE SCALE GENOMIC DNA]</scope>
    <source>
        <strain evidence="3">cv. Maze</strain>
        <tissue evidence="2">Seeds</tissue>
    </source>
</reference>